<reference evidence="1" key="1">
    <citation type="journal article" date="2014" name="Genome Biol. Evol.">
        <title>Pangenome evidence for extensive interdomain horizontal transfer affecting lineage core and shell genes in uncultured planktonic thaumarchaeota and euryarchaeota.</title>
        <authorList>
            <person name="Deschamps P."/>
            <person name="Zivanovic Y."/>
            <person name="Moreira D."/>
            <person name="Rodriguez-Valera F."/>
            <person name="Lopez-Garcia P."/>
        </authorList>
    </citation>
    <scope>NUCLEOTIDE SEQUENCE</scope>
</reference>
<sequence length="114" mass="12577">MTTSPSKIILYSSYTLSTNIFQSAPGHINRETSRSQELMEEQSMDDIKTNVEIADRTGHSSLSLTKQETLDLIAGNQGSWIYQNNQMVQARDLADANWADVGTIRIMPGLTGGL</sequence>
<dbReference type="AlphaFoldDB" id="A0A075I404"/>
<dbReference type="EMBL" id="KF901212">
    <property type="protein sequence ID" value="AIF22525.1"/>
    <property type="molecule type" value="Genomic_DNA"/>
</dbReference>
<protein>
    <submittedName>
        <fullName evidence="1">Uncharacterized protein</fullName>
    </submittedName>
</protein>
<organism evidence="1">
    <name type="scientific">uncultured marine group II/III euryarchaeote SAT1000_09_G02</name>
    <dbReference type="NCBI Taxonomy" id="1456557"/>
    <lineage>
        <taxon>Archaea</taxon>
        <taxon>Methanobacteriati</taxon>
        <taxon>Methanobacteriota</taxon>
        <taxon>environmental samples</taxon>
    </lineage>
</organism>
<accession>A0A075I404</accession>
<name>A0A075I404_9EURY</name>
<evidence type="ECO:0000313" key="1">
    <source>
        <dbReference type="EMBL" id="AIF22525.1"/>
    </source>
</evidence>
<proteinExistence type="predicted"/>